<dbReference type="PROSITE" id="PS00571">
    <property type="entry name" value="AMIDASES"/>
    <property type="match status" value="1"/>
</dbReference>
<evidence type="ECO:0000313" key="6">
    <source>
        <dbReference type="Proteomes" id="UP000663946"/>
    </source>
</evidence>
<evidence type="ECO:0000259" key="4">
    <source>
        <dbReference type="Pfam" id="PF01425"/>
    </source>
</evidence>
<evidence type="ECO:0000256" key="1">
    <source>
        <dbReference type="ARBA" id="ARBA00003871"/>
    </source>
</evidence>
<keyword evidence="5" id="KW-0614">Plasmid</keyword>
<feature type="domain" description="Amidase" evidence="4">
    <location>
        <begin position="24"/>
        <end position="447"/>
    </location>
</feature>
<sequence>MVNLGSISETLKCLRLKKYCCLDLAESIIARCEATRSLNALLATDWEHLRASARKIDQDGRAGKGLAGVPLCFKANIATGIFPTSAGTAALMNHMPATPAGIVKQLLAAGALIGASGNMHELSFGITSNNYATGAVRNPWNPRMIPGGSSGGVAVAVASQLMLGGIGTDTGASVRLPAALCGVVGFRPTLGRYPVDGIVPVSPTRDTPGIIAQSVLDAVILDQIICRRLSTIQPMSLKGLRIGLPMAYFFENLEEDVAIAAETTIRLLANKGVTFVEADIPQLQRLNQRVSLPIALYEFPFALQKYVDDFVAKTSFSDVIEAIRSPDVATIIHSQIRERLISEAAYRAARQSFRPKLQAAYRTYFELYRLNAILFPTAPLTAKPIGEDFLVVHNGSKADTFQTFVRNVDPSSNAGLPGLTVPVSLASNGLPVGMEIDGLSGMDHRLLAIGLAIEEALGFKNNTGIVHSKKLTMPHEGGDILSLNFE</sequence>
<dbReference type="AlphaFoldDB" id="A0AAJ4TDJ6"/>
<dbReference type="EMBL" id="CP049220">
    <property type="protein sequence ID" value="QTG17189.1"/>
    <property type="molecule type" value="Genomic_DNA"/>
</dbReference>
<evidence type="ECO:0000256" key="2">
    <source>
        <dbReference type="ARBA" id="ARBA00009199"/>
    </source>
</evidence>
<geneLocation type="plasmid" evidence="5 6">
    <name>pTiQ15_94</name>
</geneLocation>
<proteinExistence type="inferred from homology"/>
<comment type="function">
    <text evidence="1">Hydrolyzes indole-3-acetamide (IAM) into indole-3-acetic acid (IAA).</text>
</comment>
<dbReference type="Pfam" id="PF01425">
    <property type="entry name" value="Amidase"/>
    <property type="match status" value="1"/>
</dbReference>
<gene>
    <name evidence="5" type="primary">iaaH</name>
    <name evidence="5" type="ORF">G6M86_28315</name>
</gene>
<accession>A0AAJ4TDJ6</accession>
<dbReference type="GO" id="GO:0016787">
    <property type="term" value="F:hydrolase activity"/>
    <property type="evidence" value="ECO:0007669"/>
    <property type="project" value="UniProtKB-KW"/>
</dbReference>
<dbReference type="InterPro" id="IPR023631">
    <property type="entry name" value="Amidase_dom"/>
</dbReference>
<dbReference type="NCBIfam" id="NF005688">
    <property type="entry name" value="PRK07488.1"/>
    <property type="match status" value="1"/>
</dbReference>
<keyword evidence="5" id="KW-0378">Hydrolase</keyword>
<dbReference type="RefSeq" id="WP_333722771.1">
    <property type="nucleotide sequence ID" value="NZ_CP049220.1"/>
</dbReference>
<dbReference type="InterPro" id="IPR000120">
    <property type="entry name" value="Amidase"/>
</dbReference>
<comment type="similarity">
    <text evidence="2">Belongs to the amidase family.</text>
</comment>
<reference evidence="5" key="1">
    <citation type="submission" date="2020-02" db="EMBL/GenBank/DDBJ databases">
        <title>Unexpected conservation and global transmission of agrobacterial virulence plasmids.</title>
        <authorList>
            <person name="Weisberg A.J."/>
            <person name="Davis E.W. II"/>
            <person name="Tabima J.R."/>
            <person name="Belcher M.S."/>
            <person name="Miller M."/>
            <person name="Kuo C.-H."/>
            <person name="Loper J.E."/>
            <person name="Grunwald N.J."/>
            <person name="Putnam M.L."/>
            <person name="Chang J.H."/>
        </authorList>
    </citation>
    <scope>NUCLEOTIDE SEQUENCE</scope>
    <source>
        <strain evidence="5">Q15/94</strain>
        <plasmid evidence="5">pTiQ15_94</plasmid>
    </source>
</reference>
<name>A0AAJ4TDJ6_AGRTU</name>
<dbReference type="InterPro" id="IPR036928">
    <property type="entry name" value="AS_sf"/>
</dbReference>
<protein>
    <recommendedName>
        <fullName evidence="3">Indoleacetamide hydrolase</fullName>
    </recommendedName>
</protein>
<evidence type="ECO:0000313" key="5">
    <source>
        <dbReference type="EMBL" id="QTG17189.1"/>
    </source>
</evidence>
<dbReference type="InterPro" id="IPR020556">
    <property type="entry name" value="Amidase_CS"/>
</dbReference>
<dbReference type="PANTHER" id="PTHR11895">
    <property type="entry name" value="TRANSAMIDASE"/>
    <property type="match status" value="1"/>
</dbReference>
<evidence type="ECO:0000256" key="3">
    <source>
        <dbReference type="ARBA" id="ARBA00021874"/>
    </source>
</evidence>
<dbReference type="Gene3D" id="3.90.1300.10">
    <property type="entry name" value="Amidase signature (AS) domain"/>
    <property type="match status" value="1"/>
</dbReference>
<dbReference type="PANTHER" id="PTHR11895:SF151">
    <property type="entry name" value="GLUTAMYL-TRNA(GLN) AMIDOTRANSFERASE SUBUNIT A"/>
    <property type="match status" value="1"/>
</dbReference>
<dbReference type="SUPFAM" id="SSF75304">
    <property type="entry name" value="Amidase signature (AS) enzymes"/>
    <property type="match status" value="1"/>
</dbReference>
<organism evidence="5 6">
    <name type="scientific">Agrobacterium tumefaciens</name>
    <dbReference type="NCBI Taxonomy" id="358"/>
    <lineage>
        <taxon>Bacteria</taxon>
        <taxon>Pseudomonadati</taxon>
        <taxon>Pseudomonadota</taxon>
        <taxon>Alphaproteobacteria</taxon>
        <taxon>Hyphomicrobiales</taxon>
        <taxon>Rhizobiaceae</taxon>
        <taxon>Rhizobium/Agrobacterium group</taxon>
        <taxon>Agrobacterium</taxon>
        <taxon>Agrobacterium tumefaciens complex</taxon>
    </lineage>
</organism>
<dbReference type="Proteomes" id="UP000663946">
    <property type="component" value="Plasmid pTiQ15_94"/>
</dbReference>